<reference evidence="3" key="1">
    <citation type="journal article" date="2015" name="PLoS Genet.">
        <title>Genome Sequence and Transcriptome Analyses of Chrysochromulina tobin: Metabolic Tools for Enhanced Algal Fitness in the Prominent Order Prymnesiales (Haptophyceae).</title>
        <authorList>
            <person name="Hovde B.T."/>
            <person name="Deodato C.R."/>
            <person name="Hunsperger H.M."/>
            <person name="Ryken S.A."/>
            <person name="Yost W."/>
            <person name="Jha R.K."/>
            <person name="Patterson J."/>
            <person name="Monnat R.J. Jr."/>
            <person name="Barlow S.B."/>
            <person name="Starkenburg S.R."/>
            <person name="Cattolico R.A."/>
        </authorList>
    </citation>
    <scope>NUCLEOTIDE SEQUENCE</scope>
    <source>
        <strain evidence="3">CCMP291</strain>
    </source>
</reference>
<dbReference type="AlphaFoldDB" id="A0A0M0JPF8"/>
<accession>A0A0M0JPF8</accession>
<feature type="compositionally biased region" description="Basic and acidic residues" evidence="1">
    <location>
        <begin position="216"/>
        <end position="231"/>
    </location>
</feature>
<name>A0A0M0JPF8_9EUKA</name>
<feature type="region of interest" description="Disordered" evidence="1">
    <location>
        <begin position="1"/>
        <end position="231"/>
    </location>
</feature>
<feature type="compositionally biased region" description="Low complexity" evidence="1">
    <location>
        <begin position="163"/>
        <end position="179"/>
    </location>
</feature>
<proteinExistence type="predicted"/>
<comment type="caution">
    <text evidence="2">The sequence shown here is derived from an EMBL/GenBank/DDBJ whole genome shotgun (WGS) entry which is preliminary data.</text>
</comment>
<evidence type="ECO:0000256" key="1">
    <source>
        <dbReference type="SAM" id="MobiDB-lite"/>
    </source>
</evidence>
<feature type="compositionally biased region" description="Basic and acidic residues" evidence="1">
    <location>
        <begin position="68"/>
        <end position="84"/>
    </location>
</feature>
<dbReference type="Proteomes" id="UP000037460">
    <property type="component" value="Unassembled WGS sequence"/>
</dbReference>
<feature type="compositionally biased region" description="Low complexity" evidence="1">
    <location>
        <begin position="33"/>
        <end position="45"/>
    </location>
</feature>
<organism evidence="2 3">
    <name type="scientific">Chrysochromulina tobinii</name>
    <dbReference type="NCBI Taxonomy" id="1460289"/>
    <lineage>
        <taxon>Eukaryota</taxon>
        <taxon>Haptista</taxon>
        <taxon>Haptophyta</taxon>
        <taxon>Prymnesiophyceae</taxon>
        <taxon>Prymnesiales</taxon>
        <taxon>Chrysochromulinaceae</taxon>
        <taxon>Chrysochromulina</taxon>
    </lineage>
</organism>
<gene>
    <name evidence="2" type="ORF">Ctob_001939</name>
</gene>
<sequence>MLSGLEKAAPSGGQMGRAPSVADGSERGGRAPSSRGGQSMMSRRSVGTRQSTGRMSTRASSCGSRVRSVIDDNIRMQARKEAHSYGHGHPSGAASEAARRARATADAMRDAASRVHAYRNRSENNPYVDTLHRRNPTYMDTPDSFTPRSTGSRDGSHYGGEYARTPRSHASSRASSPESNGGRSHAESTWTTRSSVCPSPRRPRGTSLGPVFCSPKSERLPMRPRSELEPRKVALGPFATVDGQRPRRVTEMRRSAGTVKC</sequence>
<evidence type="ECO:0000313" key="3">
    <source>
        <dbReference type="Proteomes" id="UP000037460"/>
    </source>
</evidence>
<feature type="compositionally biased region" description="Polar residues" evidence="1">
    <location>
        <begin position="143"/>
        <end position="153"/>
    </location>
</feature>
<protein>
    <submittedName>
        <fullName evidence="2">Uncharacterized protein</fullName>
    </submittedName>
</protein>
<keyword evidence="3" id="KW-1185">Reference proteome</keyword>
<evidence type="ECO:0000313" key="2">
    <source>
        <dbReference type="EMBL" id="KOO28444.1"/>
    </source>
</evidence>
<dbReference type="EMBL" id="JWZX01002568">
    <property type="protein sequence ID" value="KOO28444.1"/>
    <property type="molecule type" value="Genomic_DNA"/>
</dbReference>
<feature type="compositionally biased region" description="Polar residues" evidence="1">
    <location>
        <begin position="47"/>
        <end position="63"/>
    </location>
</feature>